<reference evidence="2" key="1">
    <citation type="submission" date="2020-08" db="EMBL/GenBank/DDBJ databases">
        <title>Whole genome shotgun sequence of Polymorphospora rubra NBRC 101157.</title>
        <authorList>
            <person name="Komaki H."/>
            <person name="Tamura T."/>
        </authorList>
    </citation>
    <scope>NUCLEOTIDE SEQUENCE</scope>
    <source>
        <strain evidence="2">NBRC 101157</strain>
    </source>
</reference>
<evidence type="ECO:0000313" key="2">
    <source>
        <dbReference type="EMBL" id="BCJ69439.1"/>
    </source>
</evidence>
<gene>
    <name evidence="2" type="ORF">Prubr_64600</name>
</gene>
<feature type="compositionally biased region" description="Basic and acidic residues" evidence="1">
    <location>
        <begin position="19"/>
        <end position="28"/>
    </location>
</feature>
<dbReference type="KEGG" id="pry:Prubr_64600"/>
<dbReference type="Proteomes" id="UP000680866">
    <property type="component" value="Chromosome"/>
</dbReference>
<keyword evidence="3" id="KW-1185">Reference proteome</keyword>
<dbReference type="AlphaFoldDB" id="A0A810NBH0"/>
<name>A0A810NBH0_9ACTN</name>
<evidence type="ECO:0000256" key="1">
    <source>
        <dbReference type="SAM" id="MobiDB-lite"/>
    </source>
</evidence>
<organism evidence="2 3">
    <name type="scientific">Polymorphospora rubra</name>
    <dbReference type="NCBI Taxonomy" id="338584"/>
    <lineage>
        <taxon>Bacteria</taxon>
        <taxon>Bacillati</taxon>
        <taxon>Actinomycetota</taxon>
        <taxon>Actinomycetes</taxon>
        <taxon>Micromonosporales</taxon>
        <taxon>Micromonosporaceae</taxon>
        <taxon>Polymorphospora</taxon>
    </lineage>
</organism>
<feature type="compositionally biased region" description="Polar residues" evidence="1">
    <location>
        <begin position="1"/>
        <end position="11"/>
    </location>
</feature>
<evidence type="ECO:0000313" key="3">
    <source>
        <dbReference type="Proteomes" id="UP000680866"/>
    </source>
</evidence>
<proteinExistence type="predicted"/>
<accession>A0A810NBH0</accession>
<dbReference type="EMBL" id="AP023359">
    <property type="protein sequence ID" value="BCJ69439.1"/>
    <property type="molecule type" value="Genomic_DNA"/>
</dbReference>
<sequence>MRGSWPSSSRSGCHRRYTRTHDHSRAAEPFRLGHDRLCIPHGGGIVDAVLDEVWRRAQQQAVGVEMSKAFVESTARMVRGDPGNP</sequence>
<protein>
    <submittedName>
        <fullName evidence="2">Uncharacterized protein</fullName>
    </submittedName>
</protein>
<feature type="region of interest" description="Disordered" evidence="1">
    <location>
        <begin position="1"/>
        <end position="28"/>
    </location>
</feature>